<proteinExistence type="predicted"/>
<dbReference type="AlphaFoldDB" id="A0A7J5J9E3"/>
<reference evidence="2 3" key="1">
    <citation type="journal article" date="2019" name="Nat. Med.">
        <title>A library of human gut bacterial isolates paired with longitudinal multiomics data enables mechanistic microbiome research.</title>
        <authorList>
            <person name="Poyet M."/>
            <person name="Groussin M."/>
            <person name="Gibbons S.M."/>
            <person name="Avila-Pacheco J."/>
            <person name="Jiang X."/>
            <person name="Kearney S.M."/>
            <person name="Perrotta A.R."/>
            <person name="Berdy B."/>
            <person name="Zhao S."/>
            <person name="Lieberman T.D."/>
            <person name="Swanson P.K."/>
            <person name="Smith M."/>
            <person name="Roesemann S."/>
            <person name="Alexander J.E."/>
            <person name="Rich S.A."/>
            <person name="Livny J."/>
            <person name="Vlamakis H."/>
            <person name="Clish C."/>
            <person name="Bullock K."/>
            <person name="Deik A."/>
            <person name="Scott J."/>
            <person name="Pierce K.A."/>
            <person name="Xavier R.J."/>
            <person name="Alm E.J."/>
        </authorList>
    </citation>
    <scope>NUCLEOTIDE SEQUENCE [LARGE SCALE GENOMIC DNA]</scope>
    <source>
        <strain evidence="2 3">BIOML-A165</strain>
    </source>
</reference>
<evidence type="ECO:0000313" key="2">
    <source>
        <dbReference type="EMBL" id="KAB4443064.1"/>
    </source>
</evidence>
<protein>
    <submittedName>
        <fullName evidence="2">IS66 family transposase</fullName>
    </submittedName>
</protein>
<gene>
    <name evidence="2" type="ORF">GAN93_27260</name>
</gene>
<evidence type="ECO:0000256" key="1">
    <source>
        <dbReference type="SAM" id="Coils"/>
    </source>
</evidence>
<name>A0A7J5J9E3_BACT4</name>
<keyword evidence="1" id="KW-0175">Coiled coil</keyword>
<sequence length="66" mass="7754">MIRQDTMEQIIRSQQEQIAGLLETNRSLVESNGKLLEQTDALQRKIQELLSQIAWLNRQLFGRRSE</sequence>
<organism evidence="2 3">
    <name type="scientific">Bacteroides thetaiotaomicron</name>
    <dbReference type="NCBI Taxonomy" id="818"/>
    <lineage>
        <taxon>Bacteria</taxon>
        <taxon>Pseudomonadati</taxon>
        <taxon>Bacteroidota</taxon>
        <taxon>Bacteroidia</taxon>
        <taxon>Bacteroidales</taxon>
        <taxon>Bacteroidaceae</taxon>
        <taxon>Bacteroides</taxon>
    </lineage>
</organism>
<evidence type="ECO:0000313" key="3">
    <source>
        <dbReference type="Proteomes" id="UP000460317"/>
    </source>
</evidence>
<feature type="non-terminal residue" evidence="2">
    <location>
        <position position="66"/>
    </location>
</feature>
<dbReference type="Proteomes" id="UP000460317">
    <property type="component" value="Unassembled WGS sequence"/>
</dbReference>
<feature type="coiled-coil region" evidence="1">
    <location>
        <begin position="32"/>
        <end position="59"/>
    </location>
</feature>
<comment type="caution">
    <text evidence="2">The sequence shown here is derived from an EMBL/GenBank/DDBJ whole genome shotgun (WGS) entry which is preliminary data.</text>
</comment>
<accession>A0A7J5J9E3</accession>
<dbReference type="EMBL" id="WCSB01000284">
    <property type="protein sequence ID" value="KAB4443064.1"/>
    <property type="molecule type" value="Genomic_DNA"/>
</dbReference>